<accession>A0A8H6B154</accession>
<dbReference type="OrthoDB" id="3544354at2759"/>
<dbReference type="InterPro" id="IPR036047">
    <property type="entry name" value="F-box-like_dom_sf"/>
</dbReference>
<keyword evidence="2" id="KW-1185">Reference proteome</keyword>
<dbReference type="SUPFAM" id="SSF81383">
    <property type="entry name" value="F-box domain"/>
    <property type="match status" value="1"/>
</dbReference>
<reference evidence="1 2" key="1">
    <citation type="journal article" date="2020" name="Phytopathology">
        <title>A high-quality genome resource of Botrytis fragariae, a new and rapidly spreading fungal pathogen causing strawberry gray mold in the U.S.A.</title>
        <authorList>
            <person name="Wu Y."/>
            <person name="Saski C.A."/>
            <person name="Schnabel G."/>
            <person name="Xiao S."/>
            <person name="Hu M."/>
        </authorList>
    </citation>
    <scope>NUCLEOTIDE SEQUENCE [LARGE SCALE GENOMIC DNA]</scope>
    <source>
        <strain evidence="1 2">BVB16</strain>
    </source>
</reference>
<comment type="caution">
    <text evidence="1">The sequence shown here is derived from an EMBL/GenBank/DDBJ whole genome shotgun (WGS) entry which is preliminary data.</text>
</comment>
<evidence type="ECO:0000313" key="2">
    <source>
        <dbReference type="Proteomes" id="UP000531561"/>
    </source>
</evidence>
<dbReference type="GeneID" id="59255763"/>
<evidence type="ECO:0000313" key="1">
    <source>
        <dbReference type="EMBL" id="KAF5877279.1"/>
    </source>
</evidence>
<proteinExistence type="predicted"/>
<sequence length="376" mass="43604">MDLEISSAFSSSYFLGLIIHIHSFLFCVRRYTYLLENIKSFFYSSPKSKFQCIRINSELLLVNSPSGSYPKLFTSSSVLHLSIAKKKNSSRQETPEEAAERLKKEELSRIHAEARQEILQRRILATEEMAANVSPTQLPELVDFNIYTSFSSSIKPLNHLYPVDTFGQFPIEVKLQIFKKLTDIDSLHSLISASRSFHECCIDDKYQCEVFCRILVDEMTLPIFLQAVAMFSNSTGEWTNAFQNVRKFMDQYSTNSRATTFNHRSYNMRTLASIAKFHLTTKAVTQDFFESCLNLHPWTHEKYEKNELGRLEGLRIQRAFYNFELYVHLFKRGDYYVIEQTLLNERLHGIILGVEISGEKFMSRSLIISAFGNSKR</sequence>
<dbReference type="Proteomes" id="UP000531561">
    <property type="component" value="Unassembled WGS sequence"/>
</dbReference>
<gene>
    <name evidence="1" type="ORF">Bfra_001647</name>
</gene>
<organism evidence="1 2">
    <name type="scientific">Botrytis fragariae</name>
    <dbReference type="NCBI Taxonomy" id="1964551"/>
    <lineage>
        <taxon>Eukaryota</taxon>
        <taxon>Fungi</taxon>
        <taxon>Dikarya</taxon>
        <taxon>Ascomycota</taxon>
        <taxon>Pezizomycotina</taxon>
        <taxon>Leotiomycetes</taxon>
        <taxon>Helotiales</taxon>
        <taxon>Sclerotiniaceae</taxon>
        <taxon>Botrytis</taxon>
    </lineage>
</organism>
<protein>
    <recommendedName>
        <fullName evidence="3">F-box domain-containing protein</fullName>
    </recommendedName>
</protein>
<dbReference type="RefSeq" id="XP_037196225.1">
    <property type="nucleotide sequence ID" value="XM_037332071.1"/>
</dbReference>
<evidence type="ECO:0008006" key="3">
    <source>
        <dbReference type="Google" id="ProtNLM"/>
    </source>
</evidence>
<name>A0A8H6B154_9HELO</name>
<dbReference type="AlphaFoldDB" id="A0A8H6B154"/>
<dbReference type="EMBL" id="JABFCT010000003">
    <property type="protein sequence ID" value="KAF5877279.1"/>
    <property type="molecule type" value="Genomic_DNA"/>
</dbReference>